<protein>
    <submittedName>
        <fullName evidence="1">Uncharacterized protein</fullName>
    </submittedName>
</protein>
<dbReference type="AlphaFoldDB" id="A0A8J2MYW6"/>
<proteinExistence type="predicted"/>
<evidence type="ECO:0000313" key="1">
    <source>
        <dbReference type="EMBL" id="CAG5108702.1"/>
    </source>
</evidence>
<comment type="caution">
    <text evidence="1">The sequence shown here is derived from an EMBL/GenBank/DDBJ whole genome shotgun (WGS) entry which is preliminary data.</text>
</comment>
<reference evidence="1" key="1">
    <citation type="submission" date="2021-04" db="EMBL/GenBank/DDBJ databases">
        <authorList>
            <person name="Chebbi M.A.C M."/>
        </authorList>
    </citation>
    <scope>NUCLEOTIDE SEQUENCE</scope>
</reference>
<organism evidence="1 2">
    <name type="scientific">Cotesia congregata</name>
    <name type="common">Parasitoid wasp</name>
    <name type="synonym">Apanteles congregatus</name>
    <dbReference type="NCBI Taxonomy" id="51543"/>
    <lineage>
        <taxon>Eukaryota</taxon>
        <taxon>Metazoa</taxon>
        <taxon>Ecdysozoa</taxon>
        <taxon>Arthropoda</taxon>
        <taxon>Hexapoda</taxon>
        <taxon>Insecta</taxon>
        <taxon>Pterygota</taxon>
        <taxon>Neoptera</taxon>
        <taxon>Endopterygota</taxon>
        <taxon>Hymenoptera</taxon>
        <taxon>Apocrita</taxon>
        <taxon>Ichneumonoidea</taxon>
        <taxon>Braconidae</taxon>
        <taxon>Microgastrinae</taxon>
        <taxon>Cotesia</taxon>
    </lineage>
</organism>
<sequence>MSYSPVIISMNSEIDFNRRKASFNSSCIASASSSSKNLPAILQKPSKLTLPTRSGSFSSMMALSSASSNN</sequence>
<evidence type="ECO:0000313" key="2">
    <source>
        <dbReference type="Proteomes" id="UP000786811"/>
    </source>
</evidence>
<gene>
    <name evidence="1" type="ORF">HICCMSTLAB_LOCUS13369</name>
</gene>
<dbReference type="EMBL" id="CAJNRD030001124">
    <property type="protein sequence ID" value="CAG5108702.1"/>
    <property type="molecule type" value="Genomic_DNA"/>
</dbReference>
<keyword evidence="2" id="KW-1185">Reference proteome</keyword>
<name>A0A8J2MYW6_COTCN</name>
<dbReference type="Proteomes" id="UP000786811">
    <property type="component" value="Unassembled WGS sequence"/>
</dbReference>
<accession>A0A8J2MYW6</accession>